<keyword evidence="2" id="KW-1185">Reference proteome</keyword>
<dbReference type="EMBL" id="BPMK01000001">
    <property type="protein sequence ID" value="GIZ50127.1"/>
    <property type="molecule type" value="Genomic_DNA"/>
</dbReference>
<evidence type="ECO:0000313" key="1">
    <source>
        <dbReference type="EMBL" id="GIZ50127.1"/>
    </source>
</evidence>
<sequence length="81" mass="8775">MATQITHHGIRIFTLDPGESVLDHCGRNDIAIVEEDDGWWLWFVGEDGEIEGYDEPFDSLRQATGSARAAAEILAESGAGG</sequence>
<name>A0ABQ4PZ24_9BURK</name>
<comment type="caution">
    <text evidence="1">The sequence shown here is derived from an EMBL/GenBank/DDBJ whole genome shotgun (WGS) entry which is preliminary data.</text>
</comment>
<gene>
    <name evidence="1" type="ORF">NCCP691_01410</name>
</gene>
<dbReference type="RefSeq" id="WP_220806314.1">
    <property type="nucleotide sequence ID" value="NZ_BPMK01000001.1"/>
</dbReference>
<organism evidence="1 2">
    <name type="scientific">Noviherbaspirillum aridicola</name>
    <dbReference type="NCBI Taxonomy" id="2849687"/>
    <lineage>
        <taxon>Bacteria</taxon>
        <taxon>Pseudomonadati</taxon>
        <taxon>Pseudomonadota</taxon>
        <taxon>Betaproteobacteria</taxon>
        <taxon>Burkholderiales</taxon>
        <taxon>Oxalobacteraceae</taxon>
        <taxon>Noviherbaspirillum</taxon>
    </lineage>
</organism>
<accession>A0ABQ4PZ24</accession>
<dbReference type="Proteomes" id="UP000887222">
    <property type="component" value="Unassembled WGS sequence"/>
</dbReference>
<protein>
    <submittedName>
        <fullName evidence="1">Uncharacterized protein</fullName>
    </submittedName>
</protein>
<reference evidence="1 2" key="1">
    <citation type="journal article" date="2022" name="Int. J. Syst. Evol. Microbiol.">
        <title>Noviherbaspirillum aridicola sp. nov., isolated from an arid soil in Pakistan.</title>
        <authorList>
            <person name="Khan I.U."/>
            <person name="Saqib M."/>
            <person name="Amin A."/>
            <person name="Hussain F."/>
            <person name="Li L."/>
            <person name="Liu Y.H."/>
            <person name="Fang B.Z."/>
            <person name="Ahmed I."/>
            <person name="Li W.J."/>
        </authorList>
    </citation>
    <scope>NUCLEOTIDE SEQUENCE [LARGE SCALE GENOMIC DNA]</scope>
    <source>
        <strain evidence="1 2">NCCP-691</strain>
    </source>
</reference>
<proteinExistence type="predicted"/>
<evidence type="ECO:0000313" key="2">
    <source>
        <dbReference type="Proteomes" id="UP000887222"/>
    </source>
</evidence>